<organism evidence="1 2">
    <name type="scientific">Phytophthora nicotianae P1976</name>
    <dbReference type="NCBI Taxonomy" id="1317066"/>
    <lineage>
        <taxon>Eukaryota</taxon>
        <taxon>Sar</taxon>
        <taxon>Stramenopiles</taxon>
        <taxon>Oomycota</taxon>
        <taxon>Peronosporomycetes</taxon>
        <taxon>Peronosporales</taxon>
        <taxon>Peronosporaceae</taxon>
        <taxon>Phytophthora</taxon>
    </lineage>
</organism>
<protein>
    <submittedName>
        <fullName evidence="1">Uncharacterized protein</fullName>
    </submittedName>
</protein>
<reference evidence="1 2" key="1">
    <citation type="submission" date="2013-11" db="EMBL/GenBank/DDBJ databases">
        <title>The Genome Sequence of Phytophthora parasitica P1976.</title>
        <authorList>
            <consortium name="The Broad Institute Genomics Platform"/>
            <person name="Russ C."/>
            <person name="Tyler B."/>
            <person name="Panabieres F."/>
            <person name="Shan W."/>
            <person name="Tripathy S."/>
            <person name="Grunwald N."/>
            <person name="Machado M."/>
            <person name="Johnson C.S."/>
            <person name="Walker B."/>
            <person name="Young S."/>
            <person name="Zeng Q."/>
            <person name="Gargeya S."/>
            <person name="Fitzgerald M."/>
            <person name="Haas B."/>
            <person name="Abouelleil A."/>
            <person name="Allen A.W."/>
            <person name="Alvarado L."/>
            <person name="Arachchi H.M."/>
            <person name="Berlin A.M."/>
            <person name="Chapman S.B."/>
            <person name="Gainer-Dewar J."/>
            <person name="Goldberg J."/>
            <person name="Griggs A."/>
            <person name="Gujja S."/>
            <person name="Hansen M."/>
            <person name="Howarth C."/>
            <person name="Imamovic A."/>
            <person name="Ireland A."/>
            <person name="Larimer J."/>
            <person name="McCowan C."/>
            <person name="Murphy C."/>
            <person name="Pearson M."/>
            <person name="Poon T.W."/>
            <person name="Priest M."/>
            <person name="Roberts A."/>
            <person name="Saif S."/>
            <person name="Shea T."/>
            <person name="Sisk P."/>
            <person name="Sykes S."/>
            <person name="Wortman J."/>
            <person name="Nusbaum C."/>
            <person name="Birren B."/>
        </authorList>
    </citation>
    <scope>NUCLEOTIDE SEQUENCE [LARGE SCALE GENOMIC DNA]</scope>
    <source>
        <strain evidence="1 2">P1976</strain>
    </source>
</reference>
<dbReference type="EMBL" id="ANJA01003426">
    <property type="protein sequence ID" value="ETO63777.1"/>
    <property type="molecule type" value="Genomic_DNA"/>
</dbReference>
<evidence type="ECO:0000313" key="2">
    <source>
        <dbReference type="Proteomes" id="UP000028582"/>
    </source>
</evidence>
<gene>
    <name evidence="1" type="ORF">F444_18571</name>
</gene>
<sequence length="62" mass="6795">MWLPSNGDLVNLGKYSYQVGYRASKMEIFGVADRNRSSVTDTAVKTAGAPDIGSLTRSYLKH</sequence>
<accession>A0A080ZAW6</accession>
<proteinExistence type="predicted"/>
<comment type="caution">
    <text evidence="1">The sequence shown here is derived from an EMBL/GenBank/DDBJ whole genome shotgun (WGS) entry which is preliminary data.</text>
</comment>
<name>A0A080ZAW6_PHYNI</name>
<evidence type="ECO:0000313" key="1">
    <source>
        <dbReference type="EMBL" id="ETO63777.1"/>
    </source>
</evidence>
<dbReference type="AlphaFoldDB" id="A0A080ZAW6"/>
<dbReference type="Proteomes" id="UP000028582">
    <property type="component" value="Unassembled WGS sequence"/>
</dbReference>